<feature type="coiled-coil region" evidence="3">
    <location>
        <begin position="316"/>
        <end position="346"/>
    </location>
</feature>
<dbReference type="Pfam" id="PF00612">
    <property type="entry name" value="IQ"/>
    <property type="match status" value="1"/>
</dbReference>
<proteinExistence type="predicted"/>
<dbReference type="GeneID" id="105168684"/>
<dbReference type="KEGG" id="sind:105168684"/>
<feature type="region of interest" description="Disordered" evidence="4">
    <location>
        <begin position="200"/>
        <end position="226"/>
    </location>
</feature>
<dbReference type="Proteomes" id="UP000504604">
    <property type="component" value="Linkage group LG8"/>
</dbReference>
<feature type="domain" description="BAG" evidence="5">
    <location>
        <begin position="98"/>
        <end position="175"/>
    </location>
</feature>
<dbReference type="GO" id="GO:0006457">
    <property type="term" value="P:protein folding"/>
    <property type="evidence" value="ECO:0007669"/>
    <property type="project" value="TreeGrafter"/>
</dbReference>
<dbReference type="PROSITE" id="PS51035">
    <property type="entry name" value="BAG"/>
    <property type="match status" value="1"/>
</dbReference>
<dbReference type="GO" id="GO:0009506">
    <property type="term" value="C:plasmodesma"/>
    <property type="evidence" value="ECO:0007669"/>
    <property type="project" value="TreeGrafter"/>
</dbReference>
<name>A0A6I9TTY1_SESIN</name>
<feature type="coiled-coil region" evidence="3">
    <location>
        <begin position="92"/>
        <end position="119"/>
    </location>
</feature>
<dbReference type="InterPro" id="IPR000048">
    <property type="entry name" value="IQ_motif_EF-hand-BS"/>
</dbReference>
<dbReference type="OrthoDB" id="1923217at2759"/>
<evidence type="ECO:0000313" key="6">
    <source>
        <dbReference type="Proteomes" id="UP000504604"/>
    </source>
</evidence>
<reference evidence="7" key="1">
    <citation type="submission" date="2025-08" db="UniProtKB">
        <authorList>
            <consortium name="RefSeq"/>
        </authorList>
    </citation>
    <scope>IDENTIFICATION</scope>
</reference>
<dbReference type="Pfam" id="PF02179">
    <property type="entry name" value="BAG"/>
    <property type="match status" value="1"/>
</dbReference>
<evidence type="ECO:0000256" key="4">
    <source>
        <dbReference type="SAM" id="MobiDB-lite"/>
    </source>
</evidence>
<dbReference type="PANTHER" id="PTHR33322">
    <property type="entry name" value="BAG DOMAIN CONTAINING PROTEIN, EXPRESSED"/>
    <property type="match status" value="1"/>
</dbReference>
<keyword evidence="3" id="KW-0175">Coiled coil</keyword>
<organism evidence="6 7">
    <name type="scientific">Sesamum indicum</name>
    <name type="common">Oriental sesame</name>
    <name type="synonym">Sesamum orientale</name>
    <dbReference type="NCBI Taxonomy" id="4182"/>
    <lineage>
        <taxon>Eukaryota</taxon>
        <taxon>Viridiplantae</taxon>
        <taxon>Streptophyta</taxon>
        <taxon>Embryophyta</taxon>
        <taxon>Tracheophyta</taxon>
        <taxon>Spermatophyta</taxon>
        <taxon>Magnoliopsida</taxon>
        <taxon>eudicotyledons</taxon>
        <taxon>Gunneridae</taxon>
        <taxon>Pentapetalae</taxon>
        <taxon>asterids</taxon>
        <taxon>lamiids</taxon>
        <taxon>Lamiales</taxon>
        <taxon>Pedaliaceae</taxon>
        <taxon>Sesamum</taxon>
    </lineage>
</organism>
<dbReference type="RefSeq" id="XP_011087118.1">
    <property type="nucleotide sequence ID" value="XM_011088816.1"/>
</dbReference>
<evidence type="ECO:0000256" key="3">
    <source>
        <dbReference type="SAM" id="Coils"/>
    </source>
</evidence>
<dbReference type="GO" id="GO:0005516">
    <property type="term" value="F:calmodulin binding"/>
    <property type="evidence" value="ECO:0007669"/>
    <property type="project" value="UniProtKB-KW"/>
</dbReference>
<evidence type="ECO:0000256" key="1">
    <source>
        <dbReference type="ARBA" id="ARBA00022860"/>
    </source>
</evidence>
<dbReference type="InterPro" id="IPR040400">
    <property type="entry name" value="BAG5/6/7/8"/>
</dbReference>
<dbReference type="SUPFAM" id="SSF63491">
    <property type="entry name" value="BAG domain"/>
    <property type="match status" value="1"/>
</dbReference>
<keyword evidence="1" id="KW-0112">Calmodulin-binding</keyword>
<keyword evidence="2" id="KW-0143">Chaperone</keyword>
<sequence>MDAPFFNNRVWYQQPDPNLRRFPYSTPFRGVPVYQVDPESETHRPAHLVRRPPGGNPGPKVVQIPIQFVGSEEVDRSGSALKIQKVFRGFLARKCLRKIKDIKVQVDEIEERLSTSEVRDLVRRDERERVRLSESLMSLLFKLDSIRGVDFGVRGCRKAVIRKVIALQEKIDAIVAIDLVGNGENCESVDQEAEIKVPVMTAGSNQNDEPKDSCENGDDSEGTEQSQEIIEAVSCGGGGNEAMGVEGNDGEVEMKDVGVEQDLKVNEANYGENCVDTSNLDLVKESLDGVKEWSSETIENDKVGDRVEGTNEGKGADENKRNRELLERMVEENEKMMRMMTQLFERNEAQTRMLNALTHRVGLLEKAFVCDRLRKKKKCKAAAGRED</sequence>
<dbReference type="InParanoid" id="A0A6I9TTY1"/>
<dbReference type="PROSITE" id="PS50096">
    <property type="entry name" value="IQ"/>
    <property type="match status" value="1"/>
</dbReference>
<evidence type="ECO:0000313" key="7">
    <source>
        <dbReference type="RefSeq" id="XP_011087118.1"/>
    </source>
</evidence>
<evidence type="ECO:0000256" key="2">
    <source>
        <dbReference type="ARBA" id="ARBA00023186"/>
    </source>
</evidence>
<dbReference type="GO" id="GO:0051087">
    <property type="term" value="F:protein-folding chaperone binding"/>
    <property type="evidence" value="ECO:0007669"/>
    <property type="project" value="InterPro"/>
</dbReference>
<dbReference type="InterPro" id="IPR003103">
    <property type="entry name" value="BAG_domain"/>
</dbReference>
<gene>
    <name evidence="7" type="primary">LOC105168684</name>
</gene>
<keyword evidence="6" id="KW-1185">Reference proteome</keyword>
<dbReference type="PANTHER" id="PTHR33322:SF4">
    <property type="entry name" value="BAG DOMAIN CONTAINING PROTEIN, EXPRESSED"/>
    <property type="match status" value="1"/>
</dbReference>
<dbReference type="AlphaFoldDB" id="A0A6I9TTY1"/>
<dbReference type="SMART" id="SM00264">
    <property type="entry name" value="BAG"/>
    <property type="match status" value="1"/>
</dbReference>
<accession>A0A6I9TTY1</accession>
<dbReference type="Gramene" id="SIN_1026446.t">
    <property type="protein sequence ID" value="SIN_1026446.t.cds1"/>
    <property type="gene ID" value="SIN_1026446"/>
</dbReference>
<dbReference type="Gene3D" id="1.20.58.120">
    <property type="entry name" value="BAG domain"/>
    <property type="match status" value="1"/>
</dbReference>
<protein>
    <submittedName>
        <fullName evidence="7">Uncharacterized protein LOC105168684</fullName>
    </submittedName>
</protein>
<evidence type="ECO:0000259" key="5">
    <source>
        <dbReference type="PROSITE" id="PS51035"/>
    </source>
</evidence>
<dbReference type="InterPro" id="IPR036533">
    <property type="entry name" value="BAG_dom_sf"/>
</dbReference>